<dbReference type="Proteomes" id="UP001057375">
    <property type="component" value="Unassembled WGS sequence"/>
</dbReference>
<evidence type="ECO:0000313" key="3">
    <source>
        <dbReference type="Proteomes" id="UP001057375"/>
    </source>
</evidence>
<protein>
    <submittedName>
        <fullName evidence="2">Uncharacterized protein</fullName>
    </submittedName>
</protein>
<gene>
    <name evidence="2" type="ORF">ADUPG1_000600</name>
</gene>
<proteinExistence type="predicted"/>
<reference evidence="2" key="1">
    <citation type="submission" date="2022-03" db="EMBL/GenBank/DDBJ databases">
        <title>Draft genome sequence of Aduncisulcus paluster, a free-living microaerophilic Fornicata.</title>
        <authorList>
            <person name="Yuyama I."/>
            <person name="Kume K."/>
            <person name="Tamura T."/>
            <person name="Inagaki Y."/>
            <person name="Hashimoto T."/>
        </authorList>
    </citation>
    <scope>NUCLEOTIDE SEQUENCE</scope>
    <source>
        <strain evidence="2">NY0171</strain>
    </source>
</reference>
<organism evidence="2 3">
    <name type="scientific">Aduncisulcus paluster</name>
    <dbReference type="NCBI Taxonomy" id="2918883"/>
    <lineage>
        <taxon>Eukaryota</taxon>
        <taxon>Metamonada</taxon>
        <taxon>Carpediemonas-like organisms</taxon>
        <taxon>Aduncisulcus</taxon>
    </lineage>
</organism>
<dbReference type="EMBL" id="BQXS01000249">
    <property type="protein sequence ID" value="GKT28350.1"/>
    <property type="molecule type" value="Genomic_DNA"/>
</dbReference>
<feature type="compositionally biased region" description="Acidic residues" evidence="1">
    <location>
        <begin position="83"/>
        <end position="93"/>
    </location>
</feature>
<feature type="non-terminal residue" evidence="2">
    <location>
        <position position="119"/>
    </location>
</feature>
<evidence type="ECO:0000313" key="2">
    <source>
        <dbReference type="EMBL" id="GKT28350.1"/>
    </source>
</evidence>
<evidence type="ECO:0000256" key="1">
    <source>
        <dbReference type="SAM" id="MobiDB-lite"/>
    </source>
</evidence>
<keyword evidence="3" id="KW-1185">Reference proteome</keyword>
<accession>A0ABQ5KAI2</accession>
<comment type="caution">
    <text evidence="2">The sequence shown here is derived from an EMBL/GenBank/DDBJ whole genome shotgun (WGS) entry which is preliminary data.</text>
</comment>
<name>A0ABQ5KAI2_9EUKA</name>
<feature type="region of interest" description="Disordered" evidence="1">
    <location>
        <begin position="60"/>
        <end position="119"/>
    </location>
</feature>
<sequence>MHVFICIVTCAETLHHLKKKLKHDTQIDLYGFDSLARRARVKCISELEDLMEQVSREEVREMLQDEEEEKKRKRREQTHQIVDELEEEDELEKEPESSRSPQIGERLPTRVTRCEAPIV</sequence>